<protein>
    <recommendedName>
        <fullName evidence="2">HTH HARE-type domain-containing protein</fullName>
    </recommendedName>
</protein>
<dbReference type="PANTHER" id="PTHR30603">
    <property type="entry name" value="RNA POLYMERASE SIGMA FACTOR RPO"/>
    <property type="match status" value="1"/>
</dbReference>
<dbReference type="InterPro" id="IPR038087">
    <property type="entry name" value="RNAP_delta_N_dom_sf"/>
</dbReference>
<feature type="domain" description="HTH HARE-type" evidence="2">
    <location>
        <begin position="216"/>
        <end position="278"/>
    </location>
</feature>
<dbReference type="InterPro" id="IPR000943">
    <property type="entry name" value="RNA_pol_sigma70"/>
</dbReference>
<dbReference type="Pfam" id="PF04545">
    <property type="entry name" value="Sigma70_r4"/>
    <property type="match status" value="1"/>
</dbReference>
<sequence length="340" mass="39005">MLSFAPRTVTKDLLSGLSERSRHVLTDRFGLGAKEMERTLDAIGKEYGITRERIRQIENHGISAVRESSHYAAHSAAFEDLKRAIHSLGAVLSSEAILSELSANKADRNHLVFLLTVGHQFTDRREDNDFNARWHIDEQVADQVERALTNLYESIEVNRLTPEEEFLQLFAKALKQEGIRNRTNDVLARWLTISKRIGRNPLNEWGRMDSPHVRIKNTRDFAYLTLKRHGSPMHFTEVAKGIEKLFNRETHPATTHNELIKDVRFVLVGRGLYALQEWGYEPGVVRDVIKGVLKREGPLSREDIIERVKRERYVKDATIAVNLQNSTFTRLSDGRFALAE</sequence>
<dbReference type="Gene3D" id="1.10.10.1250">
    <property type="entry name" value="RNA polymerase, subunit delta, N-terminal domain"/>
    <property type="match status" value="1"/>
</dbReference>
<gene>
    <name evidence="3" type="ORF">A3F27_02105</name>
</gene>
<dbReference type="InterPro" id="IPR007759">
    <property type="entry name" value="Asxl_HARE-HTH"/>
</dbReference>
<dbReference type="AlphaFoldDB" id="A0A1F6ECE7"/>
<reference evidence="3 4" key="1">
    <citation type="journal article" date="2016" name="Nat. Commun.">
        <title>Thousands of microbial genomes shed light on interconnected biogeochemical processes in an aquifer system.</title>
        <authorList>
            <person name="Anantharaman K."/>
            <person name="Brown C.T."/>
            <person name="Hug L.A."/>
            <person name="Sharon I."/>
            <person name="Castelle C.J."/>
            <person name="Probst A.J."/>
            <person name="Thomas B.C."/>
            <person name="Singh A."/>
            <person name="Wilkins M.J."/>
            <person name="Karaoz U."/>
            <person name="Brodie E.L."/>
            <person name="Williams K.H."/>
            <person name="Hubbard S.S."/>
            <person name="Banfield J.F."/>
        </authorList>
    </citation>
    <scope>NUCLEOTIDE SEQUENCE [LARGE SCALE GENOMIC DNA]</scope>
</reference>
<evidence type="ECO:0000313" key="3">
    <source>
        <dbReference type="EMBL" id="OGG71287.1"/>
    </source>
</evidence>
<dbReference type="GO" id="GO:0003700">
    <property type="term" value="F:DNA-binding transcription factor activity"/>
    <property type="evidence" value="ECO:0007669"/>
    <property type="project" value="InterPro"/>
</dbReference>
<comment type="caution">
    <text evidence="3">The sequence shown here is derived from an EMBL/GenBank/DDBJ whole genome shotgun (WGS) entry which is preliminary data.</text>
</comment>
<dbReference type="PANTHER" id="PTHR30603:SF60">
    <property type="entry name" value="RNA POLYMERASE SIGMA FACTOR RPOD"/>
    <property type="match status" value="1"/>
</dbReference>
<dbReference type="GO" id="GO:0006352">
    <property type="term" value="P:DNA-templated transcription initiation"/>
    <property type="evidence" value="ECO:0007669"/>
    <property type="project" value="InterPro"/>
</dbReference>
<evidence type="ECO:0000313" key="4">
    <source>
        <dbReference type="Proteomes" id="UP000176689"/>
    </source>
</evidence>
<keyword evidence="1" id="KW-0804">Transcription</keyword>
<organism evidence="3 4">
    <name type="scientific">Candidatus Kaiserbacteria bacterium RIFCSPHIGHO2_12_FULL_53_13</name>
    <dbReference type="NCBI Taxonomy" id="1798502"/>
    <lineage>
        <taxon>Bacteria</taxon>
        <taxon>Candidatus Kaiseribacteriota</taxon>
    </lineage>
</organism>
<accession>A0A1F6ECE7</accession>
<proteinExistence type="predicted"/>
<dbReference type="InterPro" id="IPR013324">
    <property type="entry name" value="RNA_pol_sigma_r3/r4-like"/>
</dbReference>
<evidence type="ECO:0000259" key="2">
    <source>
        <dbReference type="PROSITE" id="PS51913"/>
    </source>
</evidence>
<name>A0A1F6ECE7_9BACT</name>
<dbReference type="Proteomes" id="UP000176689">
    <property type="component" value="Unassembled WGS sequence"/>
</dbReference>
<evidence type="ECO:0000256" key="1">
    <source>
        <dbReference type="ARBA" id="ARBA00023163"/>
    </source>
</evidence>
<dbReference type="InterPro" id="IPR007630">
    <property type="entry name" value="RNA_pol_sigma70_r4"/>
</dbReference>
<dbReference type="PROSITE" id="PS51913">
    <property type="entry name" value="HTH_HARE"/>
    <property type="match status" value="1"/>
</dbReference>
<dbReference type="InterPro" id="IPR036388">
    <property type="entry name" value="WH-like_DNA-bd_sf"/>
</dbReference>
<dbReference type="EMBL" id="MFLP01000004">
    <property type="protein sequence ID" value="OGG71287.1"/>
    <property type="molecule type" value="Genomic_DNA"/>
</dbReference>
<dbReference type="Gene3D" id="1.10.10.10">
    <property type="entry name" value="Winged helix-like DNA-binding domain superfamily/Winged helix DNA-binding domain"/>
    <property type="match status" value="1"/>
</dbReference>
<dbReference type="InterPro" id="IPR050239">
    <property type="entry name" value="Sigma-70_RNA_pol_init_factors"/>
</dbReference>
<dbReference type="PRINTS" id="PR00046">
    <property type="entry name" value="SIGMA70FCT"/>
</dbReference>
<dbReference type="SUPFAM" id="SSF88659">
    <property type="entry name" value="Sigma3 and sigma4 domains of RNA polymerase sigma factors"/>
    <property type="match status" value="1"/>
</dbReference>